<evidence type="ECO:0000256" key="1">
    <source>
        <dbReference type="SAM" id="MobiDB-lite"/>
    </source>
</evidence>
<feature type="compositionally biased region" description="Basic and acidic residues" evidence="1">
    <location>
        <begin position="100"/>
        <end position="109"/>
    </location>
</feature>
<dbReference type="Proteomes" id="UP000005551">
    <property type="component" value="Unassembled WGS sequence"/>
</dbReference>
<keyword evidence="4" id="KW-1185">Reference proteome</keyword>
<organism evidence="3 4">
    <name type="scientific">Nitritalea halalkaliphila LW7</name>
    <dbReference type="NCBI Taxonomy" id="1189621"/>
    <lineage>
        <taxon>Bacteria</taxon>
        <taxon>Pseudomonadati</taxon>
        <taxon>Bacteroidota</taxon>
        <taxon>Cytophagia</taxon>
        <taxon>Cytophagales</taxon>
        <taxon>Cyclobacteriaceae</taxon>
        <taxon>Nitritalea</taxon>
    </lineage>
</organism>
<evidence type="ECO:0000313" key="4">
    <source>
        <dbReference type="Proteomes" id="UP000005551"/>
    </source>
</evidence>
<reference evidence="3 4" key="1">
    <citation type="submission" date="2012-05" db="EMBL/GenBank/DDBJ databases">
        <title>Genome sequence of Nitritalea halalkaliphila LW7.</title>
        <authorList>
            <person name="Jangir P.K."/>
            <person name="Singh A."/>
            <person name="Shivaji S."/>
            <person name="Sharma R."/>
        </authorList>
    </citation>
    <scope>NUCLEOTIDE SEQUENCE [LARGE SCALE GENOMIC DNA]</scope>
    <source>
        <strain evidence="3 4">LW7</strain>
    </source>
</reference>
<proteinExistence type="predicted"/>
<comment type="caution">
    <text evidence="3">The sequence shown here is derived from an EMBL/GenBank/DDBJ whole genome shotgun (WGS) entry which is preliminary data.</text>
</comment>
<keyword evidence="2" id="KW-0472">Membrane</keyword>
<dbReference type="EMBL" id="AJYA01000016">
    <property type="protein sequence ID" value="EIM77147.1"/>
    <property type="molecule type" value="Genomic_DNA"/>
</dbReference>
<keyword evidence="2" id="KW-1133">Transmembrane helix</keyword>
<feature type="transmembrane region" description="Helical" evidence="2">
    <location>
        <begin position="30"/>
        <end position="51"/>
    </location>
</feature>
<feature type="region of interest" description="Disordered" evidence="1">
    <location>
        <begin position="54"/>
        <end position="109"/>
    </location>
</feature>
<dbReference type="STRING" id="1189621.A3SI_07639"/>
<evidence type="ECO:0000256" key="2">
    <source>
        <dbReference type="SAM" id="Phobius"/>
    </source>
</evidence>
<keyword evidence="2" id="KW-0812">Transmembrane</keyword>
<dbReference type="AlphaFoldDB" id="I5C5P5"/>
<name>I5C5P5_9BACT</name>
<sequence length="109" mass="11779">MNEELKKQAEALEQTLRMQLSVAKNEQGDILKLGAAVLGGGILAFSLVRLFKGKKKKKNAAGHGNPRARGPLGRRHPQPPTQFPITRAAPARRHAPASYSDKKKAGSAF</sequence>
<gene>
    <name evidence="3" type="ORF">A3SI_07639</name>
</gene>
<accession>I5C5P5</accession>
<evidence type="ECO:0000313" key="3">
    <source>
        <dbReference type="EMBL" id="EIM77147.1"/>
    </source>
</evidence>
<protein>
    <submittedName>
        <fullName evidence="3">Uncharacterized protein</fullName>
    </submittedName>
</protein>
<dbReference type="RefSeq" id="WP_009054411.1">
    <property type="nucleotide sequence ID" value="NZ_AJYA01000016.1"/>
</dbReference>